<dbReference type="HOGENOM" id="CLU_605996_0_0_1"/>
<dbReference type="Proteomes" id="UP000015104">
    <property type="component" value="Unassembled WGS sequence"/>
</dbReference>
<reference evidence="1" key="2">
    <citation type="submission" date="2015-06" db="UniProtKB">
        <authorList>
            <consortium name="EnsemblMetazoa"/>
        </authorList>
    </citation>
    <scope>IDENTIFICATION</scope>
</reference>
<accession>T1KXM2</accession>
<dbReference type="eggNOG" id="ENOG502S6Q8">
    <property type="taxonomic scope" value="Eukaryota"/>
</dbReference>
<name>T1KXM2_TETUR</name>
<keyword evidence="2" id="KW-1185">Reference proteome</keyword>
<evidence type="ECO:0000313" key="1">
    <source>
        <dbReference type="EnsemblMetazoa" id="tetur26g00670.1"/>
    </source>
</evidence>
<evidence type="ECO:0000313" key="2">
    <source>
        <dbReference type="Proteomes" id="UP000015104"/>
    </source>
</evidence>
<dbReference type="EMBL" id="CAEY01000696">
    <property type="status" value="NOT_ANNOTATED_CDS"/>
    <property type="molecule type" value="Genomic_DNA"/>
</dbReference>
<reference evidence="2" key="1">
    <citation type="submission" date="2011-08" db="EMBL/GenBank/DDBJ databases">
        <authorList>
            <person name="Rombauts S."/>
        </authorList>
    </citation>
    <scope>NUCLEOTIDE SEQUENCE</scope>
    <source>
        <strain evidence="2">London</strain>
    </source>
</reference>
<dbReference type="AlphaFoldDB" id="T1KXM2"/>
<organism evidence="1 2">
    <name type="scientific">Tetranychus urticae</name>
    <name type="common">Two-spotted spider mite</name>
    <dbReference type="NCBI Taxonomy" id="32264"/>
    <lineage>
        <taxon>Eukaryota</taxon>
        <taxon>Metazoa</taxon>
        <taxon>Ecdysozoa</taxon>
        <taxon>Arthropoda</taxon>
        <taxon>Chelicerata</taxon>
        <taxon>Arachnida</taxon>
        <taxon>Acari</taxon>
        <taxon>Acariformes</taxon>
        <taxon>Trombidiformes</taxon>
        <taxon>Prostigmata</taxon>
        <taxon>Eleutherengona</taxon>
        <taxon>Raphignathae</taxon>
        <taxon>Tetranychoidea</taxon>
        <taxon>Tetranychidae</taxon>
        <taxon>Tetranychus</taxon>
    </lineage>
</organism>
<dbReference type="EnsemblMetazoa" id="tetur26g00670.1">
    <property type="protein sequence ID" value="tetur26g00670.1"/>
    <property type="gene ID" value="tetur26g00670"/>
</dbReference>
<protein>
    <submittedName>
        <fullName evidence="1">Uncharacterized protein</fullName>
    </submittedName>
</protein>
<proteinExistence type="predicted"/>
<dbReference type="STRING" id="32264.T1KXM2"/>
<sequence length="452" mass="52283">MAMVLFLNRGTFQAEDIHISDSHINEDTLVTFVDFIPGVVERTCSAAMSGGAVKYHSFRSLVDMANRWLQRNPEWRVFNCETVLLLYKYNDIKNCNELRPNDCCFYISGSERTNILKGLRIWIKLKQRTIQRHGSVLYQELNYTDLVPEIDEKGSFKKLDDLVERANILIRKEEIQGRIICVETVTYEADTDWKVDPDETLSALSTKKLFILRIFYEEGLPLQEEIDIIDFVPKHLSGGGFFKRPKFESYTQVMSRASQWLSQNRHLNYRNAQSIDIKLSIKSLTSVNTKTMYYTDYGSYIRIFRVCCTKSSRILDRSSATSNKIKSTIHLSSRLFLPVRKKDTIGAIRERFEEWIHNATQEAIESDTISEIKMIRRLRVLSAETICMFCKSYEESLEESIDEPFHYNRFGAKNDTIGTINGITIKPPSPIVNAIEKIYPNKTIGSQTCILM</sequence>